<accession>A0A9D3SNB5</accession>
<comment type="caution">
    <text evidence="1">The sequence shown here is derived from an EMBL/GenBank/DDBJ whole genome shotgun (WGS) entry which is preliminary data.</text>
</comment>
<dbReference type="AlphaFoldDB" id="A0A9D3SNB5"/>
<evidence type="ECO:0000313" key="2">
    <source>
        <dbReference type="Proteomes" id="UP000824219"/>
    </source>
</evidence>
<sequence>MCTEAEQEHGADGICAGHANGVLNFQGPALSLFAPRERSNGSESSVLAFGFARAPLSRLGYIDNYHVTEGSLLCPGTFDLSRSAAPV</sequence>
<dbReference type="Proteomes" id="UP000824219">
    <property type="component" value="Linkage Group LG08"/>
</dbReference>
<evidence type="ECO:0000313" key="1">
    <source>
        <dbReference type="EMBL" id="KAG7329600.1"/>
    </source>
</evidence>
<proteinExistence type="predicted"/>
<dbReference type="EMBL" id="JAHKSW010000008">
    <property type="protein sequence ID" value="KAG7329600.1"/>
    <property type="molecule type" value="Genomic_DNA"/>
</dbReference>
<gene>
    <name evidence="1" type="ORF">KOW79_007774</name>
</gene>
<name>A0A9D3SNB5_9TELE</name>
<organism evidence="1 2">
    <name type="scientific">Hemibagrus wyckioides</name>
    <dbReference type="NCBI Taxonomy" id="337641"/>
    <lineage>
        <taxon>Eukaryota</taxon>
        <taxon>Metazoa</taxon>
        <taxon>Chordata</taxon>
        <taxon>Craniata</taxon>
        <taxon>Vertebrata</taxon>
        <taxon>Euteleostomi</taxon>
        <taxon>Actinopterygii</taxon>
        <taxon>Neopterygii</taxon>
        <taxon>Teleostei</taxon>
        <taxon>Ostariophysi</taxon>
        <taxon>Siluriformes</taxon>
        <taxon>Bagridae</taxon>
        <taxon>Hemibagrus</taxon>
    </lineage>
</organism>
<dbReference type="OrthoDB" id="10492922at2759"/>
<keyword evidence="2" id="KW-1185">Reference proteome</keyword>
<reference evidence="1 2" key="1">
    <citation type="submission" date="2021-06" db="EMBL/GenBank/DDBJ databases">
        <title>Chromosome-level genome assembly of the red-tail catfish (Hemibagrus wyckioides).</title>
        <authorList>
            <person name="Shao F."/>
        </authorList>
    </citation>
    <scope>NUCLEOTIDE SEQUENCE [LARGE SCALE GENOMIC DNA]</scope>
    <source>
        <strain evidence="1">EC202008001</strain>
        <tissue evidence="1">Blood</tissue>
    </source>
</reference>
<protein>
    <submittedName>
        <fullName evidence="1">Uncharacterized protein</fullName>
    </submittedName>
</protein>